<reference evidence="1 2" key="1">
    <citation type="submission" date="2019-03" db="EMBL/GenBank/DDBJ databases">
        <title>Draft Genome Sequence of Duganella callidus sp. nov., a Novel Duganella Species Isolated from Cultivated Soil.</title>
        <authorList>
            <person name="Raths R."/>
            <person name="Peta V."/>
            <person name="Bucking H."/>
        </authorList>
    </citation>
    <scope>NUCLEOTIDE SEQUENCE [LARGE SCALE GENOMIC DNA]</scope>
    <source>
        <strain evidence="1 2">DN04</strain>
    </source>
</reference>
<dbReference type="SUPFAM" id="SSF52540">
    <property type="entry name" value="P-loop containing nucleoside triphosphate hydrolases"/>
    <property type="match status" value="1"/>
</dbReference>
<dbReference type="RefSeq" id="WP_135200587.1">
    <property type="nucleotide sequence ID" value="NZ_SPVG01000053.1"/>
</dbReference>
<proteinExistence type="predicted"/>
<organism evidence="1 2">
    <name type="scientific">Duganella callida</name>
    <dbReference type="NCBI Taxonomy" id="2561932"/>
    <lineage>
        <taxon>Bacteria</taxon>
        <taxon>Pseudomonadati</taxon>
        <taxon>Pseudomonadota</taxon>
        <taxon>Betaproteobacteria</taxon>
        <taxon>Burkholderiales</taxon>
        <taxon>Oxalobacteraceae</taxon>
        <taxon>Telluria group</taxon>
        <taxon>Duganella</taxon>
    </lineage>
</organism>
<dbReference type="OrthoDB" id="5877230at2"/>
<evidence type="ECO:0000313" key="1">
    <source>
        <dbReference type="EMBL" id="TFW28468.1"/>
    </source>
</evidence>
<name>A0A4Y9SPH3_9BURK</name>
<dbReference type="Gene3D" id="3.40.50.300">
    <property type="entry name" value="P-loop containing nucleotide triphosphate hydrolases"/>
    <property type="match status" value="1"/>
</dbReference>
<protein>
    <submittedName>
        <fullName evidence="1">Plasmid stability protein StbB</fullName>
    </submittedName>
</protein>
<dbReference type="NCBIfam" id="NF041292">
    <property type="entry name" value="StbB"/>
    <property type="match status" value="1"/>
</dbReference>
<dbReference type="InterPro" id="IPR047985">
    <property type="entry name" value="StbB-like"/>
</dbReference>
<dbReference type="EMBL" id="SPVG01000053">
    <property type="protein sequence ID" value="TFW28468.1"/>
    <property type="molecule type" value="Genomic_DNA"/>
</dbReference>
<sequence>MKVAVLNYTGTVGKTTIAAHLLSPRMNNAPIFAIETINETAGGNGLDVEKIRGDKFRDLFKKLMVIDDAIIDVGASNVEAFLDGMVKFEDSHMEFDSFVIPVTSGSKEQKETISMVSTLSDFGIPAEKIHLIFNRVESDVAEEFGPVLNFVKKSKSCIANPEAAIFENELFDMLSVKKLAIGDVLADETDYKAKARELGKDGDAKQKSHYSDMHIIKALSKSVNRNLDTVFAALF</sequence>
<keyword evidence="2" id="KW-1185">Reference proteome</keyword>
<dbReference type="InterPro" id="IPR027417">
    <property type="entry name" value="P-loop_NTPase"/>
</dbReference>
<comment type="caution">
    <text evidence="1">The sequence shown here is derived from an EMBL/GenBank/DDBJ whole genome shotgun (WGS) entry which is preliminary data.</text>
</comment>
<gene>
    <name evidence="1" type="ORF">E4L98_05625</name>
</gene>
<evidence type="ECO:0000313" key="2">
    <source>
        <dbReference type="Proteomes" id="UP000297729"/>
    </source>
</evidence>
<dbReference type="Proteomes" id="UP000297729">
    <property type="component" value="Unassembled WGS sequence"/>
</dbReference>
<accession>A0A4Y9SPH3</accession>
<dbReference type="AlphaFoldDB" id="A0A4Y9SPH3"/>